<sequence>MYLRGKVIIDKLICDNPRNLIVIIGGEPVVDLENITVQSIAVIDLSPQKIFIIPVISPGLVVTVEMCAEDAFLELRFKLLEMAHEKFLMDLPFPDRTDGLNAENFIIEHQFAQNQRFDVSEKVYFLRFVFESLFKHMLPCSLKHFLQIERHLMGLINEVGGLAG</sequence>
<organism evidence="1">
    <name type="scientific">Flavobacterium sp. CFS9</name>
    <dbReference type="NCBI Taxonomy" id="3143118"/>
    <lineage>
        <taxon>Bacteria</taxon>
        <taxon>Pseudomonadati</taxon>
        <taxon>Bacteroidota</taxon>
        <taxon>Flavobacteriia</taxon>
        <taxon>Flavobacteriales</taxon>
        <taxon>Flavobacteriaceae</taxon>
        <taxon>Flavobacterium</taxon>
    </lineage>
</organism>
<dbReference type="AlphaFoldDB" id="A0AAT9H6G2"/>
<gene>
    <name evidence="1" type="ORF">CFS9_37130</name>
</gene>
<protein>
    <submittedName>
        <fullName evidence="1">Uncharacterized protein</fullName>
    </submittedName>
</protein>
<accession>A0AAT9H6G2</accession>
<reference evidence="1" key="1">
    <citation type="submission" date="2024-05" db="EMBL/GenBank/DDBJ databases">
        <title>Whole-Genome Sequence of CFS9, a Potential Fish Probiotic Isolated from the Body Surface of Silurus asotus.</title>
        <authorList>
            <person name="Kojima M."/>
            <person name="Tobioka K."/>
            <person name="Yokota K."/>
            <person name="Nakatani H."/>
            <person name="Hori K."/>
            <person name="Tamaru Y."/>
            <person name="Okazaki F."/>
        </authorList>
    </citation>
    <scope>NUCLEOTIDE SEQUENCE</scope>
    <source>
        <strain evidence="1">CFS9</strain>
    </source>
</reference>
<dbReference type="EMBL" id="AP031573">
    <property type="protein sequence ID" value="BFM45072.1"/>
    <property type="molecule type" value="Genomic_DNA"/>
</dbReference>
<proteinExistence type="predicted"/>
<evidence type="ECO:0000313" key="1">
    <source>
        <dbReference type="EMBL" id="BFM45072.1"/>
    </source>
</evidence>
<name>A0AAT9H6G2_9FLAO</name>